<dbReference type="RefSeq" id="WP_095621607.1">
    <property type="nucleotide sequence ID" value="NZ_NSKB01000005.1"/>
</dbReference>
<evidence type="ECO:0008006" key="4">
    <source>
        <dbReference type="Google" id="ProtNLM"/>
    </source>
</evidence>
<keyword evidence="1" id="KW-0472">Membrane</keyword>
<proteinExistence type="predicted"/>
<name>A0A2A2EUW4_9GAMM</name>
<protein>
    <recommendedName>
        <fullName evidence="4">Transmembrane protein</fullName>
    </recommendedName>
</protein>
<reference evidence="2 3" key="1">
    <citation type="submission" date="2017-08" db="EMBL/GenBank/DDBJ databases">
        <title>Halomonas alkalisoli sp. nov., isolated from saline alkaline soil.</title>
        <authorList>
            <person name="Wang D."/>
            <person name="Zhang G."/>
        </authorList>
    </citation>
    <scope>NUCLEOTIDE SEQUENCE [LARGE SCALE GENOMIC DNA]</scope>
    <source>
        <strain evidence="2 3">WRN001</strain>
    </source>
</reference>
<evidence type="ECO:0000313" key="2">
    <source>
        <dbReference type="EMBL" id="PAU76137.1"/>
    </source>
</evidence>
<feature type="transmembrane region" description="Helical" evidence="1">
    <location>
        <begin position="84"/>
        <end position="108"/>
    </location>
</feature>
<feature type="transmembrane region" description="Helical" evidence="1">
    <location>
        <begin position="47"/>
        <end position="72"/>
    </location>
</feature>
<dbReference type="Proteomes" id="UP000217771">
    <property type="component" value="Unassembled WGS sequence"/>
</dbReference>
<keyword evidence="1" id="KW-0812">Transmembrane</keyword>
<evidence type="ECO:0000313" key="3">
    <source>
        <dbReference type="Proteomes" id="UP000217771"/>
    </source>
</evidence>
<keyword evidence="3" id="KW-1185">Reference proteome</keyword>
<gene>
    <name evidence="2" type="ORF">CK498_14695</name>
</gene>
<feature type="transmembrane region" description="Helical" evidence="1">
    <location>
        <begin position="114"/>
        <end position="136"/>
    </location>
</feature>
<dbReference type="EMBL" id="NSKB01000005">
    <property type="protein sequence ID" value="PAU76137.1"/>
    <property type="molecule type" value="Genomic_DNA"/>
</dbReference>
<accession>A0A2A2EUW4</accession>
<organism evidence="2 3">
    <name type="scientific">Halomonas salipaludis</name>
    <dbReference type="NCBI Taxonomy" id="2032625"/>
    <lineage>
        <taxon>Bacteria</taxon>
        <taxon>Pseudomonadati</taxon>
        <taxon>Pseudomonadota</taxon>
        <taxon>Gammaproteobacteria</taxon>
        <taxon>Oceanospirillales</taxon>
        <taxon>Halomonadaceae</taxon>
        <taxon>Halomonas</taxon>
    </lineage>
</organism>
<evidence type="ECO:0000256" key="1">
    <source>
        <dbReference type="SAM" id="Phobius"/>
    </source>
</evidence>
<sequence>MTRDSVHQILIAAELFLLALPVSVICMLFSLALLFTVSFPWSLEALLIIHFVLIGNLGIVGLWWVAVAYLRYPGAGLKKPQWEWRAACLGAGLVSVSLLLLGLIVAGWQAPEAAVIVATGSLASPLLVPFLHLACLRRTPLARQ</sequence>
<dbReference type="AlphaFoldDB" id="A0A2A2EUW4"/>
<comment type="caution">
    <text evidence="2">The sequence shown here is derived from an EMBL/GenBank/DDBJ whole genome shotgun (WGS) entry which is preliminary data.</text>
</comment>
<dbReference type="OrthoDB" id="6164978at2"/>
<feature type="transmembrane region" description="Helical" evidence="1">
    <location>
        <begin position="12"/>
        <end position="35"/>
    </location>
</feature>
<keyword evidence="1" id="KW-1133">Transmembrane helix</keyword>